<evidence type="ECO:0000259" key="12">
    <source>
        <dbReference type="SMART" id="SM00562"/>
    </source>
</evidence>
<name>A0A6J7QCS6_9ZZZZ</name>
<dbReference type="EC" id="2.7.4.6" evidence="3"/>
<dbReference type="EMBL" id="CAFBOR010000079">
    <property type="protein sequence ID" value="CAB4986493.1"/>
    <property type="molecule type" value="Genomic_DNA"/>
</dbReference>
<evidence type="ECO:0000256" key="4">
    <source>
        <dbReference type="ARBA" id="ARBA00017632"/>
    </source>
</evidence>
<keyword evidence="9" id="KW-0067">ATP-binding</keyword>
<dbReference type="GO" id="GO:0006241">
    <property type="term" value="P:CTP biosynthetic process"/>
    <property type="evidence" value="ECO:0007669"/>
    <property type="project" value="InterPro"/>
</dbReference>
<accession>A0A6J7QCS6</accession>
<dbReference type="SMART" id="SM00562">
    <property type="entry name" value="NDK"/>
    <property type="match status" value="1"/>
</dbReference>
<keyword evidence="7" id="KW-0547">Nucleotide-binding</keyword>
<organism evidence="15">
    <name type="scientific">freshwater metagenome</name>
    <dbReference type="NCBI Taxonomy" id="449393"/>
    <lineage>
        <taxon>unclassified sequences</taxon>
        <taxon>metagenomes</taxon>
        <taxon>ecological metagenomes</taxon>
    </lineage>
</organism>
<evidence type="ECO:0000313" key="15">
    <source>
        <dbReference type="EMBL" id="CAB5015448.1"/>
    </source>
</evidence>
<evidence type="ECO:0000256" key="3">
    <source>
        <dbReference type="ARBA" id="ARBA00012966"/>
    </source>
</evidence>
<reference evidence="15" key="1">
    <citation type="submission" date="2020-05" db="EMBL/GenBank/DDBJ databases">
        <authorList>
            <person name="Chiriac C."/>
            <person name="Salcher M."/>
            <person name="Ghai R."/>
            <person name="Kavagutti S V."/>
        </authorList>
    </citation>
    <scope>NUCLEOTIDE SEQUENCE</scope>
</reference>
<dbReference type="AlphaFoldDB" id="A0A6J7QCS6"/>
<dbReference type="Gene3D" id="3.30.70.141">
    <property type="entry name" value="Nucleoside diphosphate kinase-like domain"/>
    <property type="match status" value="1"/>
</dbReference>
<sequence length="136" mass="14880">MTDRTLILCKPDAVERSLVGEIIGRIESKNLRITALEMRTLDAETAGRHYAEHAERPFFGELVSFITRSPLVAMIVEGPEAFKVMRTLIGATNPREAAPGTIRGDLAIEMGENLVHGSDSDESAAREIAIFFPGRA</sequence>
<comment type="cofactor">
    <cofactor evidence="1">
        <name>Mg(2+)</name>
        <dbReference type="ChEBI" id="CHEBI:18420"/>
    </cofactor>
</comment>
<keyword evidence="10" id="KW-0460">Magnesium</keyword>
<dbReference type="SUPFAM" id="SSF54919">
    <property type="entry name" value="Nucleoside diphosphate kinase, NDK"/>
    <property type="match status" value="1"/>
</dbReference>
<dbReference type="PRINTS" id="PR01243">
    <property type="entry name" value="NUCDPKINASE"/>
</dbReference>
<dbReference type="EMBL" id="CAFBPF010000117">
    <property type="protein sequence ID" value="CAB5015448.1"/>
    <property type="molecule type" value="Genomic_DNA"/>
</dbReference>
<evidence type="ECO:0000256" key="1">
    <source>
        <dbReference type="ARBA" id="ARBA00001946"/>
    </source>
</evidence>
<dbReference type="FunFam" id="3.30.70.141:FF:000003">
    <property type="entry name" value="Nucleoside diphosphate kinase"/>
    <property type="match status" value="1"/>
</dbReference>
<dbReference type="GO" id="GO:0005524">
    <property type="term" value="F:ATP binding"/>
    <property type="evidence" value="ECO:0007669"/>
    <property type="project" value="UniProtKB-KW"/>
</dbReference>
<keyword evidence="11" id="KW-0546">Nucleotide metabolism</keyword>
<protein>
    <recommendedName>
        <fullName evidence="4">Nucleoside diphosphate kinase</fullName>
        <ecNumber evidence="3">2.7.4.6</ecNumber>
    </recommendedName>
</protein>
<dbReference type="PANTHER" id="PTHR11349">
    <property type="entry name" value="NUCLEOSIDE DIPHOSPHATE KINASE"/>
    <property type="match status" value="1"/>
</dbReference>
<dbReference type="EMBL" id="CAFBLK010000148">
    <property type="protein sequence ID" value="CAB4871407.1"/>
    <property type="molecule type" value="Genomic_DNA"/>
</dbReference>
<keyword evidence="5" id="KW-0808">Transferase</keyword>
<dbReference type="InterPro" id="IPR001564">
    <property type="entry name" value="Nucleoside_diP_kinase"/>
</dbReference>
<gene>
    <name evidence="13" type="ORF">UFOPK3317_00910</name>
    <name evidence="14" type="ORF">UFOPK3974_00688</name>
    <name evidence="15" type="ORF">UFOPK4071_00950</name>
</gene>
<dbReference type="InterPro" id="IPR034907">
    <property type="entry name" value="NDK-like_dom"/>
</dbReference>
<dbReference type="CDD" id="cd04413">
    <property type="entry name" value="NDPk_I"/>
    <property type="match status" value="1"/>
</dbReference>
<evidence type="ECO:0000256" key="10">
    <source>
        <dbReference type="ARBA" id="ARBA00022842"/>
    </source>
</evidence>
<evidence type="ECO:0000256" key="5">
    <source>
        <dbReference type="ARBA" id="ARBA00022679"/>
    </source>
</evidence>
<dbReference type="InterPro" id="IPR036850">
    <property type="entry name" value="NDK-like_dom_sf"/>
</dbReference>
<dbReference type="Pfam" id="PF00334">
    <property type="entry name" value="NDK"/>
    <property type="match status" value="1"/>
</dbReference>
<dbReference type="GO" id="GO:0046872">
    <property type="term" value="F:metal ion binding"/>
    <property type="evidence" value="ECO:0007669"/>
    <property type="project" value="UniProtKB-KW"/>
</dbReference>
<evidence type="ECO:0000313" key="14">
    <source>
        <dbReference type="EMBL" id="CAB4986493.1"/>
    </source>
</evidence>
<comment type="similarity">
    <text evidence="2">Belongs to the NDK family.</text>
</comment>
<evidence type="ECO:0000256" key="7">
    <source>
        <dbReference type="ARBA" id="ARBA00022741"/>
    </source>
</evidence>
<keyword evidence="8" id="KW-0418">Kinase</keyword>
<evidence type="ECO:0000256" key="8">
    <source>
        <dbReference type="ARBA" id="ARBA00022777"/>
    </source>
</evidence>
<evidence type="ECO:0000256" key="6">
    <source>
        <dbReference type="ARBA" id="ARBA00022723"/>
    </source>
</evidence>
<proteinExistence type="inferred from homology"/>
<keyword evidence="6" id="KW-0479">Metal-binding</keyword>
<feature type="domain" description="Nucleoside diphosphate kinase-like" evidence="12">
    <location>
        <begin position="2"/>
        <end position="135"/>
    </location>
</feature>
<evidence type="ECO:0000256" key="11">
    <source>
        <dbReference type="ARBA" id="ARBA00023080"/>
    </source>
</evidence>
<dbReference type="GO" id="GO:0006183">
    <property type="term" value="P:GTP biosynthetic process"/>
    <property type="evidence" value="ECO:0007669"/>
    <property type="project" value="InterPro"/>
</dbReference>
<evidence type="ECO:0000256" key="2">
    <source>
        <dbReference type="ARBA" id="ARBA00008142"/>
    </source>
</evidence>
<dbReference type="PROSITE" id="PS51374">
    <property type="entry name" value="NDPK_LIKE"/>
    <property type="match status" value="1"/>
</dbReference>
<evidence type="ECO:0000313" key="13">
    <source>
        <dbReference type="EMBL" id="CAB4871407.1"/>
    </source>
</evidence>
<evidence type="ECO:0000256" key="9">
    <source>
        <dbReference type="ARBA" id="ARBA00022840"/>
    </source>
</evidence>
<dbReference type="GO" id="GO:0004550">
    <property type="term" value="F:nucleoside diphosphate kinase activity"/>
    <property type="evidence" value="ECO:0007669"/>
    <property type="project" value="UniProtKB-EC"/>
</dbReference>
<dbReference type="HAMAP" id="MF_00451">
    <property type="entry name" value="NDP_kinase"/>
    <property type="match status" value="1"/>
</dbReference>
<dbReference type="NCBIfam" id="NF001908">
    <property type="entry name" value="PRK00668.1"/>
    <property type="match status" value="1"/>
</dbReference>
<dbReference type="GO" id="GO:0006228">
    <property type="term" value="P:UTP biosynthetic process"/>
    <property type="evidence" value="ECO:0007669"/>
    <property type="project" value="InterPro"/>
</dbReference>